<dbReference type="EMBL" id="BAAAZG010000018">
    <property type="protein sequence ID" value="GAA4072247.1"/>
    <property type="molecule type" value="Genomic_DNA"/>
</dbReference>
<dbReference type="Proteomes" id="UP001500683">
    <property type="component" value="Unassembled WGS sequence"/>
</dbReference>
<comment type="caution">
    <text evidence="1">The sequence shown here is derived from an EMBL/GenBank/DDBJ whole genome shotgun (WGS) entry which is preliminary data.</text>
</comment>
<evidence type="ECO:0000313" key="1">
    <source>
        <dbReference type="EMBL" id="GAA4072247.1"/>
    </source>
</evidence>
<accession>A0ABP7VQA3</accession>
<keyword evidence="2" id="KW-1185">Reference proteome</keyword>
<organism evidence="1 2">
    <name type="scientific">Actinomadura miaoliensis</name>
    <dbReference type="NCBI Taxonomy" id="430685"/>
    <lineage>
        <taxon>Bacteria</taxon>
        <taxon>Bacillati</taxon>
        <taxon>Actinomycetota</taxon>
        <taxon>Actinomycetes</taxon>
        <taxon>Streptosporangiales</taxon>
        <taxon>Thermomonosporaceae</taxon>
        <taxon>Actinomadura</taxon>
    </lineage>
</organism>
<protein>
    <recommendedName>
        <fullName evidence="3">Secreted protein</fullName>
    </recommendedName>
</protein>
<evidence type="ECO:0008006" key="3">
    <source>
        <dbReference type="Google" id="ProtNLM"/>
    </source>
</evidence>
<gene>
    <name evidence="1" type="ORF">GCM10022214_30350</name>
</gene>
<proteinExistence type="predicted"/>
<reference evidence="2" key="1">
    <citation type="journal article" date="2019" name="Int. J. Syst. Evol. Microbiol.">
        <title>The Global Catalogue of Microorganisms (GCM) 10K type strain sequencing project: providing services to taxonomists for standard genome sequencing and annotation.</title>
        <authorList>
            <consortium name="The Broad Institute Genomics Platform"/>
            <consortium name="The Broad Institute Genome Sequencing Center for Infectious Disease"/>
            <person name="Wu L."/>
            <person name="Ma J."/>
        </authorList>
    </citation>
    <scope>NUCLEOTIDE SEQUENCE [LARGE SCALE GENOMIC DNA]</scope>
    <source>
        <strain evidence="2">JCM 16702</strain>
    </source>
</reference>
<evidence type="ECO:0000313" key="2">
    <source>
        <dbReference type="Proteomes" id="UP001500683"/>
    </source>
</evidence>
<dbReference type="RefSeq" id="WP_344946928.1">
    <property type="nucleotide sequence ID" value="NZ_BAAAZG010000018.1"/>
</dbReference>
<name>A0ABP7VQA3_9ACTN</name>
<sequence>MFVVAIVVGLITLLASLVFLADFARATRSDDPRLPAHNSRARRHRWAVGMYTRGPEDREKELVGR</sequence>